<evidence type="ECO:0000313" key="1">
    <source>
        <dbReference type="EnsemblPlants" id="Ma09_p20190.1"/>
    </source>
</evidence>
<evidence type="ECO:0000313" key="2">
    <source>
        <dbReference type="Proteomes" id="UP000012960"/>
    </source>
</evidence>
<dbReference type="AlphaFoldDB" id="A0A804KLN7"/>
<dbReference type="EnsemblPlants" id="Ma09_t20190.1">
    <property type="protein sequence ID" value="Ma09_p20190.1"/>
    <property type="gene ID" value="Ma09_g20190"/>
</dbReference>
<dbReference type="Proteomes" id="UP000012960">
    <property type="component" value="Unplaced"/>
</dbReference>
<organism evidence="1 2">
    <name type="scientific">Musa acuminata subsp. malaccensis</name>
    <name type="common">Wild banana</name>
    <name type="synonym">Musa malaccensis</name>
    <dbReference type="NCBI Taxonomy" id="214687"/>
    <lineage>
        <taxon>Eukaryota</taxon>
        <taxon>Viridiplantae</taxon>
        <taxon>Streptophyta</taxon>
        <taxon>Embryophyta</taxon>
        <taxon>Tracheophyta</taxon>
        <taxon>Spermatophyta</taxon>
        <taxon>Magnoliopsida</taxon>
        <taxon>Liliopsida</taxon>
        <taxon>Zingiberales</taxon>
        <taxon>Musaceae</taxon>
        <taxon>Musa</taxon>
    </lineage>
</organism>
<keyword evidence="2" id="KW-1185">Reference proteome</keyword>
<dbReference type="Gramene" id="Ma09_t20190.1">
    <property type="protein sequence ID" value="Ma09_p20190.1"/>
    <property type="gene ID" value="Ma09_g20190"/>
</dbReference>
<dbReference type="InParanoid" id="A0A804KLN7"/>
<proteinExistence type="predicted"/>
<accession>A0A804KLN7</accession>
<reference evidence="1" key="1">
    <citation type="submission" date="2021-05" db="UniProtKB">
        <authorList>
            <consortium name="EnsemblPlants"/>
        </authorList>
    </citation>
    <scope>IDENTIFICATION</scope>
    <source>
        <strain evidence="1">subsp. malaccensis</strain>
    </source>
</reference>
<sequence length="21" mass="2635">MKRSARVRRFFLREELGVVRE</sequence>
<name>A0A804KLN7_MUSAM</name>
<protein>
    <submittedName>
        <fullName evidence="1">Uncharacterized protein</fullName>
    </submittedName>
</protein>